<dbReference type="GO" id="GO:0030435">
    <property type="term" value="P:sporulation resulting in formation of a cellular spore"/>
    <property type="evidence" value="ECO:0007669"/>
    <property type="project" value="InterPro"/>
</dbReference>
<dbReference type="Pfam" id="PF09580">
    <property type="entry name" value="Spore_YhcN_YlaJ"/>
    <property type="match status" value="1"/>
</dbReference>
<keyword evidence="2" id="KW-0449">Lipoprotein</keyword>
<organism evidence="2 3">
    <name type="scientific">Paenibacillus oralis</name>
    <dbReference type="NCBI Taxonomy" id="2490856"/>
    <lineage>
        <taxon>Bacteria</taxon>
        <taxon>Bacillati</taxon>
        <taxon>Bacillota</taxon>
        <taxon>Bacilli</taxon>
        <taxon>Bacillales</taxon>
        <taxon>Paenibacillaceae</taxon>
        <taxon>Paenibacillus</taxon>
    </lineage>
</organism>
<evidence type="ECO:0000313" key="3">
    <source>
        <dbReference type="Proteomes" id="UP000267017"/>
    </source>
</evidence>
<dbReference type="InterPro" id="IPR019076">
    <property type="entry name" value="Spore_lipoprot_YhcN/YlaJ-like"/>
</dbReference>
<dbReference type="AlphaFoldDB" id="A0A3P3U940"/>
<reference evidence="2 3" key="1">
    <citation type="submission" date="2018-11" db="EMBL/GenBank/DDBJ databases">
        <title>Genome sequencing of Paenibacillus sp. KCOM 3021 (= ChDC PVNT-B20).</title>
        <authorList>
            <person name="Kook J.-K."/>
            <person name="Park S.-N."/>
            <person name="Lim Y.K."/>
        </authorList>
    </citation>
    <scope>NUCLEOTIDE SEQUENCE [LARGE SCALE GENOMIC DNA]</scope>
    <source>
        <strain evidence="2 3">KCOM 3021</strain>
    </source>
</reference>
<feature type="region of interest" description="Disordered" evidence="1">
    <location>
        <begin position="194"/>
        <end position="227"/>
    </location>
</feature>
<proteinExistence type="predicted"/>
<dbReference type="EMBL" id="RRCN01000001">
    <property type="protein sequence ID" value="RRJ66684.1"/>
    <property type="molecule type" value="Genomic_DNA"/>
</dbReference>
<dbReference type="NCBIfam" id="TIGR02898">
    <property type="entry name" value="spore_YhcN_YlaJ"/>
    <property type="match status" value="1"/>
</dbReference>
<dbReference type="OrthoDB" id="2381329at2"/>
<name>A0A3P3U940_9BACL</name>
<evidence type="ECO:0000256" key="1">
    <source>
        <dbReference type="SAM" id="MobiDB-lite"/>
    </source>
</evidence>
<dbReference type="InterPro" id="IPR014247">
    <property type="entry name" value="Spore_lipoprot_YhcN/YlaJ"/>
</dbReference>
<feature type="compositionally biased region" description="Polar residues" evidence="1">
    <location>
        <begin position="52"/>
        <end position="77"/>
    </location>
</feature>
<evidence type="ECO:0000313" key="2">
    <source>
        <dbReference type="EMBL" id="RRJ66684.1"/>
    </source>
</evidence>
<accession>A0A3P3U940</accession>
<comment type="caution">
    <text evidence="2">The sequence shown here is derived from an EMBL/GenBank/DDBJ whole genome shotgun (WGS) entry which is preliminary data.</text>
</comment>
<keyword evidence="3" id="KW-1185">Reference proteome</keyword>
<gene>
    <name evidence="2" type="ORF">EHV15_29960</name>
</gene>
<protein>
    <submittedName>
        <fullName evidence="2">YhcN/YlaJ family sporulation lipoprotein</fullName>
    </submittedName>
</protein>
<sequence>MFSYIFFSAPGNLYRDNLSSNQEIISERTDPTMRIWLCLLLTAPLLASCGTATEKASPSPQNQTGTVPRTQSVSPNVSPDMANAGNMSDRDRQVYLEKLVEKVPGVKGAHCVVMGNTAVVGIDVDSRLERARVGSIKYTVAEALRKDPQGAGAIITADMDLNQRLAEVGKKIRQGHPVAGLATELADIIGRIVPQMPSGTRPQTGESPTRMNLAPGDQNRQIPPKTR</sequence>
<feature type="region of interest" description="Disordered" evidence="1">
    <location>
        <begin position="52"/>
        <end position="86"/>
    </location>
</feature>
<dbReference type="Proteomes" id="UP000267017">
    <property type="component" value="Unassembled WGS sequence"/>
</dbReference>
<feature type="compositionally biased region" description="Polar residues" evidence="1">
    <location>
        <begin position="197"/>
        <end position="210"/>
    </location>
</feature>